<accession>A0A2T8I8Y1</accession>
<evidence type="ECO:0000313" key="2">
    <source>
        <dbReference type="EMBL" id="PVH34133.1"/>
    </source>
</evidence>
<feature type="compositionally biased region" description="Low complexity" evidence="1">
    <location>
        <begin position="37"/>
        <end position="49"/>
    </location>
</feature>
<dbReference type="Proteomes" id="UP000243499">
    <property type="component" value="Chromosome 8"/>
</dbReference>
<feature type="compositionally biased region" description="Basic and acidic residues" evidence="1">
    <location>
        <begin position="59"/>
        <end position="69"/>
    </location>
</feature>
<proteinExistence type="predicted"/>
<organism evidence="2">
    <name type="scientific">Panicum hallii</name>
    <dbReference type="NCBI Taxonomy" id="206008"/>
    <lineage>
        <taxon>Eukaryota</taxon>
        <taxon>Viridiplantae</taxon>
        <taxon>Streptophyta</taxon>
        <taxon>Embryophyta</taxon>
        <taxon>Tracheophyta</taxon>
        <taxon>Spermatophyta</taxon>
        <taxon>Magnoliopsida</taxon>
        <taxon>Liliopsida</taxon>
        <taxon>Poales</taxon>
        <taxon>Poaceae</taxon>
        <taxon>PACMAD clade</taxon>
        <taxon>Panicoideae</taxon>
        <taxon>Panicodae</taxon>
        <taxon>Paniceae</taxon>
        <taxon>Panicinae</taxon>
        <taxon>Panicum</taxon>
        <taxon>Panicum sect. Panicum</taxon>
    </lineage>
</organism>
<reference evidence="2" key="1">
    <citation type="submission" date="2018-04" db="EMBL/GenBank/DDBJ databases">
        <title>WGS assembly of Panicum hallii.</title>
        <authorList>
            <person name="Lovell J."/>
            <person name="Jenkins J."/>
            <person name="Lowry D."/>
            <person name="Mamidi S."/>
            <person name="Sreedasyam A."/>
            <person name="Weng X."/>
            <person name="Barry K."/>
            <person name="Bonette J."/>
            <person name="Campitelli B."/>
            <person name="Daum C."/>
            <person name="Gordon S."/>
            <person name="Gould B."/>
            <person name="Lipzen A."/>
            <person name="Macqueen A."/>
            <person name="Palacio-Mejia J."/>
            <person name="Plott C."/>
            <person name="Shakirov E."/>
            <person name="Shu S."/>
            <person name="Yoshinaga Y."/>
            <person name="Zane M."/>
            <person name="Rokhsar D."/>
            <person name="Grimwood J."/>
            <person name="Schmutz J."/>
            <person name="Juenger T."/>
        </authorList>
    </citation>
    <scope>NUCLEOTIDE SEQUENCE [LARGE SCALE GENOMIC DNA]</scope>
    <source>
        <strain evidence="2">FIL2</strain>
    </source>
</reference>
<dbReference type="AlphaFoldDB" id="A0A2T8I8Y1"/>
<feature type="region of interest" description="Disordered" evidence="1">
    <location>
        <begin position="33"/>
        <end position="69"/>
    </location>
</feature>
<protein>
    <submittedName>
        <fullName evidence="2">Uncharacterized protein</fullName>
    </submittedName>
</protein>
<evidence type="ECO:0000256" key="1">
    <source>
        <dbReference type="SAM" id="MobiDB-lite"/>
    </source>
</evidence>
<dbReference type="EMBL" id="CM008053">
    <property type="protein sequence ID" value="PVH34133.1"/>
    <property type="molecule type" value="Genomic_DNA"/>
</dbReference>
<dbReference type="Gramene" id="PVH34133">
    <property type="protein sequence ID" value="PVH34133"/>
    <property type="gene ID" value="PAHAL_8G153500"/>
</dbReference>
<gene>
    <name evidence="2" type="ORF">PAHAL_8G153500</name>
</gene>
<sequence length="69" mass="7116">MAMGGTESMEAAETLSARVGTNVEEELLAGVAEDKQAAPTQHTAAALATGSSVATAPKIDMHGDERFRK</sequence>
<name>A0A2T8I8Y1_9POAL</name>